<proteinExistence type="predicted"/>
<evidence type="ECO:0000313" key="1">
    <source>
        <dbReference type="EMBL" id="KAE8757321.1"/>
    </source>
</evidence>
<dbReference type="Proteomes" id="UP000463700">
    <property type="component" value="Unassembled WGS sequence"/>
</dbReference>
<dbReference type="AlphaFoldDB" id="A0A6N6WAW3"/>
<organism evidence="1 2">
    <name type="scientific">Paraburkholderia madseniana</name>
    <dbReference type="NCBI Taxonomy" id="2599607"/>
    <lineage>
        <taxon>Bacteria</taxon>
        <taxon>Pseudomonadati</taxon>
        <taxon>Pseudomonadota</taxon>
        <taxon>Betaproteobacteria</taxon>
        <taxon>Burkholderiales</taxon>
        <taxon>Burkholderiaceae</taxon>
        <taxon>Paraburkholderia</taxon>
    </lineage>
</organism>
<evidence type="ECO:0000313" key="2">
    <source>
        <dbReference type="Proteomes" id="UP000463700"/>
    </source>
</evidence>
<name>A0A6N6WAW3_9BURK</name>
<reference evidence="1 2" key="1">
    <citation type="journal article" date="2020" name="Int. J. Syst. Evol. Microbiol.">
        <title>Paraburkholderia madseniana sp. nov., a phenolic acid-degrading bacterium isolated from acidic forest soil.</title>
        <authorList>
            <person name="Wilhelm R.C."/>
            <person name="Murphy S.J.L."/>
            <person name="Feriancek N.M."/>
            <person name="Karasz D.C."/>
            <person name="DeRito C.M."/>
            <person name="Newman J.D."/>
            <person name="Buckley D.H."/>
        </authorList>
    </citation>
    <scope>NUCLEOTIDE SEQUENCE [LARGE SCALE GENOMIC DNA]</scope>
    <source>
        <strain evidence="1 2">RP11</strain>
    </source>
</reference>
<dbReference type="EMBL" id="VOSW01000048">
    <property type="protein sequence ID" value="KAE8757321.1"/>
    <property type="molecule type" value="Genomic_DNA"/>
</dbReference>
<accession>A0A6N6WAW3</accession>
<dbReference type="OrthoDB" id="9940207at2"/>
<sequence length="91" mass="9157">MNHNTAGFTYKQISASGNICGIDGILGGIFVSSTTAGTVTIYDDPATGTATKIVDTVTLAIGWNPMPFAFAQGLNIVVGGTLSATVGFISG</sequence>
<comment type="caution">
    <text evidence="1">The sequence shown here is derived from an EMBL/GenBank/DDBJ whole genome shotgun (WGS) entry which is preliminary data.</text>
</comment>
<gene>
    <name evidence="1" type="ORF">FSO04_24170</name>
</gene>
<protein>
    <submittedName>
        <fullName evidence="1">Uncharacterized protein</fullName>
    </submittedName>
</protein>
<dbReference type="RefSeq" id="WP_154563192.1">
    <property type="nucleotide sequence ID" value="NZ_VOSW01000048.1"/>
</dbReference>